<dbReference type="AlphaFoldDB" id="A0A0D1ZL31"/>
<evidence type="ECO:0000313" key="2">
    <source>
        <dbReference type="Proteomes" id="UP000054302"/>
    </source>
</evidence>
<name>A0A0D1ZL31_EXOME</name>
<dbReference type="HOGENOM" id="CLU_1981614_0_0_1"/>
<reference evidence="1 2" key="1">
    <citation type="submission" date="2015-01" db="EMBL/GenBank/DDBJ databases">
        <title>The Genome Sequence of Exophiala mesophila CBS40295.</title>
        <authorList>
            <consortium name="The Broad Institute Genomics Platform"/>
            <person name="Cuomo C."/>
            <person name="de Hoog S."/>
            <person name="Gorbushina A."/>
            <person name="Stielow B."/>
            <person name="Teixiera M."/>
            <person name="Abouelleil A."/>
            <person name="Chapman S.B."/>
            <person name="Priest M."/>
            <person name="Young S.K."/>
            <person name="Wortman J."/>
            <person name="Nusbaum C."/>
            <person name="Birren B."/>
        </authorList>
    </citation>
    <scope>NUCLEOTIDE SEQUENCE [LARGE SCALE GENOMIC DNA]</scope>
    <source>
        <strain evidence="1 2">CBS 40295</strain>
    </source>
</reference>
<dbReference type="RefSeq" id="XP_016226217.1">
    <property type="nucleotide sequence ID" value="XM_016366699.1"/>
</dbReference>
<dbReference type="GeneID" id="27320236"/>
<dbReference type="EMBL" id="KN847521">
    <property type="protein sequence ID" value="KIV94644.1"/>
    <property type="molecule type" value="Genomic_DNA"/>
</dbReference>
<dbReference type="RefSeq" id="XP_016226218.1">
    <property type="nucleotide sequence ID" value="XM_016366700.1"/>
</dbReference>
<sequence length="126" mass="13845">MSIMSCSIFPTIVASTNGQLTLHTLHSSILLCSGAARPLPTHLARSQYQWTIISSPRKSSQTANQNPSRVDAWFWASRPLSLPPALLELVAPPLVLNAHAFSYFGFVLGMVNGQWPIMNWGPSHFT</sequence>
<gene>
    <name evidence="1" type="ORF">PV10_02391</name>
</gene>
<accession>A0A0D1ZL31</accession>
<dbReference type="VEuPathDB" id="FungiDB:PV10_02391"/>
<organism evidence="1 2">
    <name type="scientific">Exophiala mesophila</name>
    <name type="common">Black yeast-like fungus</name>
    <dbReference type="NCBI Taxonomy" id="212818"/>
    <lineage>
        <taxon>Eukaryota</taxon>
        <taxon>Fungi</taxon>
        <taxon>Dikarya</taxon>
        <taxon>Ascomycota</taxon>
        <taxon>Pezizomycotina</taxon>
        <taxon>Eurotiomycetes</taxon>
        <taxon>Chaetothyriomycetidae</taxon>
        <taxon>Chaetothyriales</taxon>
        <taxon>Herpotrichiellaceae</taxon>
        <taxon>Exophiala</taxon>
    </lineage>
</organism>
<keyword evidence="2" id="KW-1185">Reference proteome</keyword>
<evidence type="ECO:0000313" key="1">
    <source>
        <dbReference type="EMBL" id="KIV94644.1"/>
    </source>
</evidence>
<dbReference type="Proteomes" id="UP000054302">
    <property type="component" value="Unassembled WGS sequence"/>
</dbReference>
<protein>
    <submittedName>
        <fullName evidence="1">Uncharacterized protein</fullName>
    </submittedName>
</protein>
<dbReference type="EMBL" id="KN847521">
    <property type="protein sequence ID" value="KIV94643.1"/>
    <property type="molecule type" value="Genomic_DNA"/>
</dbReference>
<proteinExistence type="predicted"/>